<dbReference type="EMBL" id="QSVQ01000005">
    <property type="protein sequence ID" value="RGO52012.1"/>
    <property type="molecule type" value="Genomic_DNA"/>
</dbReference>
<evidence type="ECO:0000313" key="8">
    <source>
        <dbReference type="EMBL" id="RHA00428.1"/>
    </source>
</evidence>
<accession>A0A3E5GUY2</accession>
<dbReference type="EMBL" id="QRVU01000007">
    <property type="protein sequence ID" value="RGS72891.1"/>
    <property type="molecule type" value="Genomic_DNA"/>
</dbReference>
<evidence type="ECO:0000313" key="2">
    <source>
        <dbReference type="EMBL" id="RGI84930.1"/>
    </source>
</evidence>
<dbReference type="InterPro" id="IPR012912">
    <property type="entry name" value="Plasmid_pRiA4b_Orf3-like"/>
</dbReference>
<name>A0A3E5GUY2_9FIRM</name>
<evidence type="ECO:0000313" key="9">
    <source>
        <dbReference type="EMBL" id="RHA69857.1"/>
    </source>
</evidence>
<dbReference type="Proteomes" id="UP000285981">
    <property type="component" value="Unassembled WGS sequence"/>
</dbReference>
<evidence type="ECO:0000313" key="15">
    <source>
        <dbReference type="Proteomes" id="UP000283652"/>
    </source>
</evidence>
<evidence type="ECO:0000313" key="16">
    <source>
        <dbReference type="Proteomes" id="UP000284883"/>
    </source>
</evidence>
<feature type="domain" description="Plasmid pRiA4b Orf3-like" evidence="1">
    <location>
        <begin position="58"/>
        <end position="155"/>
    </location>
</feature>
<evidence type="ECO:0000313" key="3">
    <source>
        <dbReference type="EMBL" id="RGK50804.1"/>
    </source>
</evidence>
<dbReference type="Proteomes" id="UP000284962">
    <property type="component" value="Unassembled WGS sequence"/>
</dbReference>
<organism evidence="4 12">
    <name type="scientific">Dorea formicigenerans</name>
    <dbReference type="NCBI Taxonomy" id="39486"/>
    <lineage>
        <taxon>Bacteria</taxon>
        <taxon>Bacillati</taxon>
        <taxon>Bacillota</taxon>
        <taxon>Clostridia</taxon>
        <taxon>Lachnospirales</taxon>
        <taxon>Lachnospiraceae</taxon>
        <taxon>Dorea</taxon>
    </lineage>
</organism>
<evidence type="ECO:0000313" key="12">
    <source>
        <dbReference type="Proteomes" id="UP000261055"/>
    </source>
</evidence>
<dbReference type="EMBL" id="QRUK01000025">
    <property type="protein sequence ID" value="RGR57416.1"/>
    <property type="molecule type" value="Genomic_DNA"/>
</dbReference>
<dbReference type="Proteomes" id="UP000285642">
    <property type="component" value="Unassembled WGS sequence"/>
</dbReference>
<dbReference type="EMBL" id="QSOI01000005">
    <property type="protein sequence ID" value="RGI84930.1"/>
    <property type="molecule type" value="Genomic_DNA"/>
</dbReference>
<gene>
    <name evidence="10" type="ORF">DW885_00655</name>
    <name evidence="9" type="ORF">DW924_08325</name>
    <name evidence="8" type="ORF">DW957_06730</name>
    <name evidence="7" type="ORF">DWV67_10645</name>
    <name evidence="6" type="ORF">DWX78_02365</name>
    <name evidence="5" type="ORF">DWY33_12000</name>
    <name evidence="4" type="ORF">DXB12_05320</name>
    <name evidence="3" type="ORF">DXD10_01455</name>
    <name evidence="2" type="ORF">DXD84_05585</name>
</gene>
<dbReference type="EMBL" id="QSAJ01000025">
    <property type="protein sequence ID" value="RGW52090.1"/>
    <property type="molecule type" value="Genomic_DNA"/>
</dbReference>
<dbReference type="Gene3D" id="3.10.290.30">
    <property type="entry name" value="MM3350-like"/>
    <property type="match status" value="1"/>
</dbReference>
<dbReference type="EMBL" id="QSGQ01000001">
    <property type="protein sequence ID" value="RHB42571.1"/>
    <property type="molecule type" value="Genomic_DNA"/>
</dbReference>
<dbReference type="InterPro" id="IPR024047">
    <property type="entry name" value="MM3350-like_sf"/>
</dbReference>
<sequence length="247" mass="28836">MAKSTRGYCKYCGKEYTRTGMLKHLQSCKKRMEVCENSKKMSAYYELMLYGTYNKDYWLIIQIKENATLECLDQFIRDIWVECCGHLSAFDIEGVRYEQIPDNDFLWGKPAEDMSHKLKEVLEVGMEIGYEYDFGSTTELTIKVVDFYKAPEQKENVTILSRNNPIQFTCSVCGKNPAVWIDPIKMYNEDPFWCEECLEKYENGELDEEIEVEESGYLLPVTNSPRMGVCGYEGSDFYPNQFEPDDM</sequence>
<dbReference type="Proteomes" id="UP000261208">
    <property type="component" value="Unassembled WGS sequence"/>
</dbReference>
<dbReference type="EMBL" id="QSFS01000008">
    <property type="protein sequence ID" value="RHA69857.1"/>
    <property type="molecule type" value="Genomic_DNA"/>
</dbReference>
<dbReference type="Proteomes" id="UP000261055">
    <property type="component" value="Unassembled WGS sequence"/>
</dbReference>
<evidence type="ECO:0000313" key="5">
    <source>
        <dbReference type="EMBL" id="RGR57416.1"/>
    </source>
</evidence>
<keyword evidence="12" id="KW-1185">Reference proteome</keyword>
<reference evidence="11 12" key="1">
    <citation type="submission" date="2018-08" db="EMBL/GenBank/DDBJ databases">
        <title>A genome reference for cultivated species of the human gut microbiota.</title>
        <authorList>
            <person name="Zou Y."/>
            <person name="Xue W."/>
            <person name="Luo G."/>
        </authorList>
    </citation>
    <scope>NUCLEOTIDE SEQUENCE [LARGE SCALE GENOMIC DNA]</scope>
    <source>
        <strain evidence="7 14">AF12-11</strain>
        <strain evidence="6 19">AF21-25</strain>
        <strain evidence="5 15">AF25-11</strain>
        <strain evidence="10 16">AM40-15AC</strain>
        <strain evidence="9 18">AM42-8</strain>
        <strain evidence="8 17">AM46-16</strain>
        <strain evidence="4 12">OM02-12</strain>
        <strain evidence="3 13">TF11-11</strain>
        <strain evidence="2 11">TM09-19AC</strain>
    </source>
</reference>
<dbReference type="Proteomes" id="UP000266376">
    <property type="component" value="Unassembled WGS sequence"/>
</dbReference>
<evidence type="ECO:0000313" key="14">
    <source>
        <dbReference type="Proteomes" id="UP000266376"/>
    </source>
</evidence>
<evidence type="ECO:0000313" key="18">
    <source>
        <dbReference type="Proteomes" id="UP000285642"/>
    </source>
</evidence>
<evidence type="ECO:0000313" key="4">
    <source>
        <dbReference type="EMBL" id="RGO52012.1"/>
    </source>
</evidence>
<dbReference type="Proteomes" id="UP000283652">
    <property type="component" value="Unassembled WGS sequence"/>
</dbReference>
<dbReference type="Pfam" id="PF07929">
    <property type="entry name" value="PRiA4_ORF3"/>
    <property type="match status" value="1"/>
</dbReference>
<protein>
    <recommendedName>
        <fullName evidence="1">Plasmid pRiA4b Orf3-like domain-containing protein</fullName>
    </recommendedName>
</protein>
<evidence type="ECO:0000313" key="10">
    <source>
        <dbReference type="EMBL" id="RHB42571.1"/>
    </source>
</evidence>
<evidence type="ECO:0000313" key="19">
    <source>
        <dbReference type="Proteomes" id="UP000285981"/>
    </source>
</evidence>
<comment type="caution">
    <text evidence="4">The sequence shown here is derived from an EMBL/GenBank/DDBJ whole genome shotgun (WGS) entry which is preliminary data.</text>
</comment>
<dbReference type="EMBL" id="QSQQ01000001">
    <property type="protein sequence ID" value="RGK50804.1"/>
    <property type="molecule type" value="Genomic_DNA"/>
</dbReference>
<evidence type="ECO:0000313" key="6">
    <source>
        <dbReference type="EMBL" id="RGS72891.1"/>
    </source>
</evidence>
<evidence type="ECO:0000259" key="1">
    <source>
        <dbReference type="Pfam" id="PF07929"/>
    </source>
</evidence>
<dbReference type="Proteomes" id="UP000260664">
    <property type="component" value="Unassembled WGS sequence"/>
</dbReference>
<evidence type="ECO:0000313" key="17">
    <source>
        <dbReference type="Proteomes" id="UP000284962"/>
    </source>
</evidence>
<dbReference type="AlphaFoldDB" id="A0A3E5GUY2"/>
<dbReference type="RefSeq" id="WP_117494749.1">
    <property type="nucleotide sequence ID" value="NZ_AP031430.1"/>
</dbReference>
<dbReference type="EMBL" id="QSEW01000005">
    <property type="protein sequence ID" value="RHA00428.1"/>
    <property type="molecule type" value="Genomic_DNA"/>
</dbReference>
<evidence type="ECO:0000313" key="13">
    <source>
        <dbReference type="Proteomes" id="UP000261208"/>
    </source>
</evidence>
<evidence type="ECO:0000313" key="7">
    <source>
        <dbReference type="EMBL" id="RGW52090.1"/>
    </source>
</evidence>
<dbReference type="SUPFAM" id="SSF159941">
    <property type="entry name" value="MM3350-like"/>
    <property type="match status" value="1"/>
</dbReference>
<proteinExistence type="predicted"/>
<evidence type="ECO:0000313" key="11">
    <source>
        <dbReference type="Proteomes" id="UP000260664"/>
    </source>
</evidence>
<dbReference type="Proteomes" id="UP000284883">
    <property type="component" value="Unassembled WGS sequence"/>
</dbReference>